<organism evidence="2 3">
    <name type="scientific">Actinomadura parmotrematis</name>
    <dbReference type="NCBI Taxonomy" id="2864039"/>
    <lineage>
        <taxon>Bacteria</taxon>
        <taxon>Bacillati</taxon>
        <taxon>Actinomycetota</taxon>
        <taxon>Actinomycetes</taxon>
        <taxon>Streptosporangiales</taxon>
        <taxon>Thermomonosporaceae</taxon>
        <taxon>Actinomadura</taxon>
    </lineage>
</organism>
<dbReference type="InterPro" id="IPR007278">
    <property type="entry name" value="DUF397"/>
</dbReference>
<evidence type="ECO:0000313" key="3">
    <source>
        <dbReference type="Proteomes" id="UP000774570"/>
    </source>
</evidence>
<comment type="caution">
    <text evidence="2">The sequence shown here is derived from an EMBL/GenBank/DDBJ whole genome shotgun (WGS) entry which is preliminary data.</text>
</comment>
<sequence>MKITWRKSSYSGGANDELCVELGAIDSGIGVRDSKDPAAGHLVLSSSQFADLLDHVRRGARRA</sequence>
<gene>
    <name evidence="2" type="ORF">K1Y72_24375</name>
</gene>
<keyword evidence="3" id="KW-1185">Reference proteome</keyword>
<dbReference type="EMBL" id="JAIBOA010000016">
    <property type="protein sequence ID" value="MBW8485539.1"/>
    <property type="molecule type" value="Genomic_DNA"/>
</dbReference>
<dbReference type="Proteomes" id="UP000774570">
    <property type="component" value="Unassembled WGS sequence"/>
</dbReference>
<proteinExistence type="predicted"/>
<accession>A0ABS7FYL8</accession>
<name>A0ABS7FYL8_9ACTN</name>
<evidence type="ECO:0000259" key="1">
    <source>
        <dbReference type="Pfam" id="PF04149"/>
    </source>
</evidence>
<evidence type="ECO:0000313" key="2">
    <source>
        <dbReference type="EMBL" id="MBW8485539.1"/>
    </source>
</evidence>
<reference evidence="2 3" key="1">
    <citation type="submission" date="2021-07" db="EMBL/GenBank/DDBJ databases">
        <title>Actinomadura sp. PM05-2 isolated from lichen.</title>
        <authorList>
            <person name="Somphong A."/>
            <person name="Phongsopitanun W."/>
            <person name="Tanasupawat S."/>
            <person name="Peongsungnone V."/>
        </authorList>
    </citation>
    <scope>NUCLEOTIDE SEQUENCE [LARGE SCALE GENOMIC DNA]</scope>
    <source>
        <strain evidence="2 3">PM05-2</strain>
    </source>
</reference>
<feature type="domain" description="DUF397" evidence="1">
    <location>
        <begin position="4"/>
        <end position="57"/>
    </location>
</feature>
<protein>
    <submittedName>
        <fullName evidence="2">DUF397 domain-containing protein</fullName>
    </submittedName>
</protein>
<dbReference type="RefSeq" id="WP_220168766.1">
    <property type="nucleotide sequence ID" value="NZ_JAIBOA010000016.1"/>
</dbReference>
<dbReference type="Pfam" id="PF04149">
    <property type="entry name" value="DUF397"/>
    <property type="match status" value="1"/>
</dbReference>